<feature type="region of interest" description="Disordered" evidence="1">
    <location>
        <begin position="1"/>
        <end position="25"/>
    </location>
</feature>
<dbReference type="EMBL" id="FUYX01000006">
    <property type="protein sequence ID" value="SKB86581.1"/>
    <property type="molecule type" value="Genomic_DNA"/>
</dbReference>
<reference evidence="2 3" key="1">
    <citation type="submission" date="2017-02" db="EMBL/GenBank/DDBJ databases">
        <authorList>
            <person name="Peterson S.W."/>
        </authorList>
    </citation>
    <scope>NUCLEOTIDE SEQUENCE [LARGE SCALE GENOMIC DNA]</scope>
    <source>
        <strain evidence="2 3">DSM 9653</strain>
    </source>
</reference>
<proteinExistence type="predicted"/>
<feature type="region of interest" description="Disordered" evidence="1">
    <location>
        <begin position="155"/>
        <end position="198"/>
    </location>
</feature>
<accession>A0A1T5ERK8</accession>
<gene>
    <name evidence="2" type="ORF">SAMN05660750_02761</name>
</gene>
<feature type="compositionally biased region" description="Basic residues" evidence="1">
    <location>
        <begin position="163"/>
        <end position="185"/>
    </location>
</feature>
<evidence type="ECO:0000256" key="1">
    <source>
        <dbReference type="SAM" id="MobiDB-lite"/>
    </source>
</evidence>
<protein>
    <submittedName>
        <fullName evidence="2">Uncharacterized protein</fullName>
    </submittedName>
</protein>
<evidence type="ECO:0000313" key="2">
    <source>
        <dbReference type="EMBL" id="SKB86581.1"/>
    </source>
</evidence>
<feature type="compositionally biased region" description="Basic and acidic residues" evidence="1">
    <location>
        <begin position="108"/>
        <end position="129"/>
    </location>
</feature>
<feature type="region of interest" description="Disordered" evidence="1">
    <location>
        <begin position="78"/>
        <end position="140"/>
    </location>
</feature>
<dbReference type="Proteomes" id="UP000190130">
    <property type="component" value="Unassembled WGS sequence"/>
</dbReference>
<name>A0A1T5ERK8_9HYPH</name>
<organism evidence="2 3">
    <name type="scientific">Bosea thiooxidans</name>
    <dbReference type="NCBI Taxonomy" id="53254"/>
    <lineage>
        <taxon>Bacteria</taxon>
        <taxon>Pseudomonadati</taxon>
        <taxon>Pseudomonadota</taxon>
        <taxon>Alphaproteobacteria</taxon>
        <taxon>Hyphomicrobiales</taxon>
        <taxon>Boseaceae</taxon>
        <taxon>Bosea</taxon>
    </lineage>
</organism>
<sequence>MAVLRSATKPPREQHRGLPRGLIPALTHRAYPLRTSSPRGSHPEVCRLREEVRRLRVGLRPTPGRLREPPWGYYGPCARSSLDGSTGEGPASPDVTRRGAGRASGRTGPDREDPNKRGPESKIADERSATGRAEGGSILPRRILAQRMRLYIHRASRRSAAPHSHRTRRRGRMKMHAREPRRHARPCGEHPRLGHRARSAKTWMVGTSPTMTAGGGREAARMRRCAQHAWTWALPAR</sequence>
<dbReference type="AlphaFoldDB" id="A0A1T5ERK8"/>
<evidence type="ECO:0000313" key="3">
    <source>
        <dbReference type="Proteomes" id="UP000190130"/>
    </source>
</evidence>